<dbReference type="Proteomes" id="UP001595925">
    <property type="component" value="Unassembled WGS sequence"/>
</dbReference>
<dbReference type="Pfam" id="PF02643">
    <property type="entry name" value="DUF192"/>
    <property type="match status" value="1"/>
</dbReference>
<dbReference type="InterPro" id="IPR038695">
    <property type="entry name" value="Saro_0823-like_sf"/>
</dbReference>
<dbReference type="Gene3D" id="2.60.120.1140">
    <property type="entry name" value="Protein of unknown function DUF192"/>
    <property type="match status" value="1"/>
</dbReference>
<name>A0ABD5QH42_9EURY</name>
<proteinExistence type="predicted"/>
<organism evidence="1 2">
    <name type="scientific">Saliphagus infecundisoli</name>
    <dbReference type="NCBI Taxonomy" id="1849069"/>
    <lineage>
        <taxon>Archaea</taxon>
        <taxon>Methanobacteriati</taxon>
        <taxon>Methanobacteriota</taxon>
        <taxon>Stenosarchaea group</taxon>
        <taxon>Halobacteria</taxon>
        <taxon>Halobacteriales</taxon>
        <taxon>Natrialbaceae</taxon>
        <taxon>Saliphagus</taxon>
    </lineage>
</organism>
<protein>
    <submittedName>
        <fullName evidence="1">DUF192 domain-containing protein</fullName>
    </submittedName>
</protein>
<comment type="caution">
    <text evidence="1">The sequence shown here is derived from an EMBL/GenBank/DDBJ whole genome shotgun (WGS) entry which is preliminary data.</text>
</comment>
<keyword evidence="2" id="KW-1185">Reference proteome</keyword>
<sequence length="134" mass="14851">MELVREPENGNEDRTVVASRVEFADSPLERARGLMFRSVPADYALVFDFPEVRRRGIHTLFVPDTIGVCWLVAGSVERIERMRPFRGFGFARADRVVELPAGGADGLSVGDRLVLEDRADDGPGAGRCFDNRQG</sequence>
<evidence type="ECO:0000313" key="2">
    <source>
        <dbReference type="Proteomes" id="UP001595925"/>
    </source>
</evidence>
<evidence type="ECO:0000313" key="1">
    <source>
        <dbReference type="EMBL" id="MFC4988357.1"/>
    </source>
</evidence>
<accession>A0ABD5QH42</accession>
<dbReference type="RefSeq" id="WP_114577316.1">
    <property type="nucleotide sequence ID" value="NZ_JAIVEF010000001.1"/>
</dbReference>
<gene>
    <name evidence="1" type="ORF">ACFPFO_11440</name>
</gene>
<dbReference type="InterPro" id="IPR003795">
    <property type="entry name" value="DUF192"/>
</dbReference>
<reference evidence="1 2" key="1">
    <citation type="journal article" date="2019" name="Int. J. Syst. Evol. Microbiol.">
        <title>The Global Catalogue of Microorganisms (GCM) 10K type strain sequencing project: providing services to taxonomists for standard genome sequencing and annotation.</title>
        <authorList>
            <consortium name="The Broad Institute Genomics Platform"/>
            <consortium name="The Broad Institute Genome Sequencing Center for Infectious Disease"/>
            <person name="Wu L."/>
            <person name="Ma J."/>
        </authorList>
    </citation>
    <scope>NUCLEOTIDE SEQUENCE [LARGE SCALE GENOMIC DNA]</scope>
    <source>
        <strain evidence="1 2">CGMCC 1.15824</strain>
    </source>
</reference>
<dbReference type="AlphaFoldDB" id="A0ABD5QH42"/>
<dbReference type="EMBL" id="JBHSJG010000036">
    <property type="protein sequence ID" value="MFC4988357.1"/>
    <property type="molecule type" value="Genomic_DNA"/>
</dbReference>